<protein>
    <recommendedName>
        <fullName evidence="4">Protein kinase domain-containing protein</fullName>
    </recommendedName>
</protein>
<feature type="non-terminal residue" evidence="2">
    <location>
        <position position="747"/>
    </location>
</feature>
<keyword evidence="3" id="KW-1185">Reference proteome</keyword>
<proteinExistence type="predicted"/>
<dbReference type="EMBL" id="JAHRHJ020000007">
    <property type="protein sequence ID" value="KAH9307608.1"/>
    <property type="molecule type" value="Genomic_DNA"/>
</dbReference>
<evidence type="ECO:0000313" key="3">
    <source>
        <dbReference type="Proteomes" id="UP000824469"/>
    </source>
</evidence>
<evidence type="ECO:0000256" key="1">
    <source>
        <dbReference type="SAM" id="MobiDB-lite"/>
    </source>
</evidence>
<evidence type="ECO:0000313" key="2">
    <source>
        <dbReference type="EMBL" id="KAH9307608.1"/>
    </source>
</evidence>
<feature type="compositionally biased region" description="Basic and acidic residues" evidence="1">
    <location>
        <begin position="9"/>
        <end position="18"/>
    </location>
</feature>
<dbReference type="Proteomes" id="UP000824469">
    <property type="component" value="Unassembled WGS sequence"/>
</dbReference>
<evidence type="ECO:0008006" key="4">
    <source>
        <dbReference type="Google" id="ProtNLM"/>
    </source>
</evidence>
<organism evidence="2 3">
    <name type="scientific">Taxus chinensis</name>
    <name type="common">Chinese yew</name>
    <name type="synonym">Taxus wallichiana var. chinensis</name>
    <dbReference type="NCBI Taxonomy" id="29808"/>
    <lineage>
        <taxon>Eukaryota</taxon>
        <taxon>Viridiplantae</taxon>
        <taxon>Streptophyta</taxon>
        <taxon>Embryophyta</taxon>
        <taxon>Tracheophyta</taxon>
        <taxon>Spermatophyta</taxon>
        <taxon>Pinopsida</taxon>
        <taxon>Pinidae</taxon>
        <taxon>Conifers II</taxon>
        <taxon>Cupressales</taxon>
        <taxon>Taxaceae</taxon>
        <taxon>Taxus</taxon>
    </lineage>
</organism>
<dbReference type="AlphaFoldDB" id="A0AA38KJD5"/>
<dbReference type="PANTHER" id="PTHR35118:SF2">
    <property type="entry name" value="PROTEIN KINASE DOMAIN-CONTAINING PROTEIN"/>
    <property type="match status" value="1"/>
</dbReference>
<dbReference type="OMA" id="FYSIIQW"/>
<reference evidence="2 3" key="1">
    <citation type="journal article" date="2021" name="Nat. Plants">
        <title>The Taxus genome provides insights into paclitaxel biosynthesis.</title>
        <authorList>
            <person name="Xiong X."/>
            <person name="Gou J."/>
            <person name="Liao Q."/>
            <person name="Li Y."/>
            <person name="Zhou Q."/>
            <person name="Bi G."/>
            <person name="Li C."/>
            <person name="Du R."/>
            <person name="Wang X."/>
            <person name="Sun T."/>
            <person name="Guo L."/>
            <person name="Liang H."/>
            <person name="Lu P."/>
            <person name="Wu Y."/>
            <person name="Zhang Z."/>
            <person name="Ro D.K."/>
            <person name="Shang Y."/>
            <person name="Huang S."/>
            <person name="Yan J."/>
        </authorList>
    </citation>
    <scope>NUCLEOTIDE SEQUENCE [LARGE SCALE GENOMIC DNA]</scope>
    <source>
        <strain evidence="2">Ta-2019</strain>
    </source>
</reference>
<sequence>HHQNVLESPRAHSRDGSFRRSGSGFSTDRRSDESVGGKLSSSPRSRTGRLPSKGLKDFAKKFVDKEAFTIKLQDWLLQKTDTSVDGRLLFESPFQLEELRKFDYALEGVTFQQLLRMPCASYAPSTRGGDEADAYLAVEDFLHTSAESLWRTFWRKDGSMPFSVSCPYGVRSKFHTAEKAIIRGKVGDLCGAALFVKHDTNSHTRWDHVVELALFKPSIGQLSQEKEPLLSVATVGEALFYGFHMLLSRSLRKSNLQVNIDSVYVLVIDSQYGGIVKISGDLSKLDLNMTSVYDCAADWIQHAEVKVSPVDHIWNKMGTANWGDFGTLHLLLATFYSIVQCKGPPKKSITELAANHSIRLQKRRMECRLTEAYGNGNNSSHYQQSNQTYGEIVEIEDELEPVTKEMERMKLELGTVIWLEDSQGQLGFQIHDISRDGRNFLYSATSLEDPGMLLAVYVGAHPSQLEPSWEDMSMWYQVQRQTKVLNVLKQRGISSMYLPQLVASGRVMHPGSCYKESPGGRCNHPWCGTPVLVYSPVGEPLSTRIARDGAFTSEEALQCCHDILSALQNAASASIQHGDICPEHVIRVMDAERGSFYVLVDWGHAVLEDRDSPAINLQFSSTYALQEGKLCPASDAESLVYLLYYLCSGTPQELDSIEAALQWRERSWTQRYIQQQLGEISTLLKAFADYVDSLCGTPYPVDYEIWLRRLSRAMQGNNHGKSIDYSASSVRSDDVAGSSGTSAASLT</sequence>
<feature type="region of interest" description="Disordered" evidence="1">
    <location>
        <begin position="1"/>
        <end position="52"/>
    </location>
</feature>
<dbReference type="Gene3D" id="1.10.510.10">
    <property type="entry name" value="Transferase(Phosphotransferase) domain 1"/>
    <property type="match status" value="1"/>
</dbReference>
<comment type="caution">
    <text evidence="2">The sequence shown here is derived from an EMBL/GenBank/DDBJ whole genome shotgun (WGS) entry which is preliminary data.</text>
</comment>
<dbReference type="PANTHER" id="PTHR35118">
    <property type="entry name" value="KINASE FAMILY PROTEIN"/>
    <property type="match status" value="1"/>
</dbReference>
<dbReference type="InterPro" id="IPR011009">
    <property type="entry name" value="Kinase-like_dom_sf"/>
</dbReference>
<accession>A0AA38KJD5</accession>
<dbReference type="SUPFAM" id="SSF56112">
    <property type="entry name" value="Protein kinase-like (PK-like)"/>
    <property type="match status" value="1"/>
</dbReference>
<name>A0AA38KJD5_TAXCH</name>
<gene>
    <name evidence="2" type="ORF">KI387_035519</name>
</gene>